<sequence length="718" mass="82320">MKKRNWIYLLTFVCGIMCSCKEKAESLKEKIDRKAVVARHNVKITKVDTLGSLNVGNGEFAFTVDVTGLQSFPEYYQNGVPLGTQSEWGWHTFPNTENYGFNETLKGYNFNGNPDALYAIQNREDERKNDAADYFRANPHRLQLGNVGLEILKSDGTLAFPEDLKDINQELNLWEGKIESQFNIEGIPVKVITYGDSEKDAIAAKVESPLVNEGRIKLKFRFPYPTNEFSDRGTNYEHNDLHETTVKKESDKSFTFSRKLDNDVYSVQASLNAEGSVTEVAPHYFTIQPQAEDSFEVAVEFSSEEPKETLNFTEVETHSLAAWETFWQSGGAVDFSECTDPRAFEIERRVVLSQYLTRSQCAGHYPVQETGLTYNSWFGKPHMEMYWWHSAHYPLWGRTEFLEKSIGWYFDAYDKAKLIAERQGYKGVRWQKMTDHNADEAPSNVGSFLIWQQPHVIYLAELIYRNNPTNENLEKYQKLIFSTADFMASYPNYDKENDRYILGKGVIPAQECFNKMETYNPPFELSYWKWALEKAQQWRERLDMGRDPEWQKVIDKLSPLAQSEDVYLAAESVPNSYSATSEHTIDHPAVLGALGFVPDTGFVDASIMNKTFDMVDDVWHWDHTWGWDFPLEAMTATRLNRPEDAIKALLRDEVTNTYLPGGHNYQTPRLTLYLPGNGGVLSAVALMCAGYDGNTVENPGFPKNGKWNVKWEGLQPMF</sequence>
<evidence type="ECO:0000313" key="2">
    <source>
        <dbReference type="Proteomes" id="UP001156141"/>
    </source>
</evidence>
<comment type="caution">
    <text evidence="1">The sequence shown here is derived from an EMBL/GenBank/DDBJ whole genome shotgun (WGS) entry which is preliminary data.</text>
</comment>
<organism evidence="1 2">
    <name type="scientific">Aestuariibaculum lutulentum</name>
    <dbReference type="NCBI Taxonomy" id="2920935"/>
    <lineage>
        <taxon>Bacteria</taxon>
        <taxon>Pseudomonadati</taxon>
        <taxon>Bacteroidota</taxon>
        <taxon>Flavobacteriia</taxon>
        <taxon>Flavobacteriales</taxon>
        <taxon>Flavobacteriaceae</taxon>
    </lineage>
</organism>
<proteinExistence type="predicted"/>
<name>A0ABS9RFJ9_9FLAO</name>
<evidence type="ECO:0008006" key="3">
    <source>
        <dbReference type="Google" id="ProtNLM"/>
    </source>
</evidence>
<accession>A0ABS9RFJ9</accession>
<dbReference type="InterPro" id="IPR012341">
    <property type="entry name" value="6hp_glycosidase-like_sf"/>
</dbReference>
<dbReference type="Gene3D" id="1.50.10.10">
    <property type="match status" value="1"/>
</dbReference>
<gene>
    <name evidence="1" type="ORF">MKW35_03745</name>
</gene>
<dbReference type="RefSeq" id="WP_240572048.1">
    <property type="nucleotide sequence ID" value="NZ_CP136709.1"/>
</dbReference>
<reference evidence="1" key="1">
    <citation type="submission" date="2022-02" db="EMBL/GenBank/DDBJ databases">
        <title>Aestuariibaculum sp., a marine bacterium isolated from sediment in Guangxi.</title>
        <authorList>
            <person name="Ying J."/>
        </authorList>
    </citation>
    <scope>NUCLEOTIDE SEQUENCE</scope>
    <source>
        <strain evidence="1">L182</strain>
    </source>
</reference>
<evidence type="ECO:0000313" key="1">
    <source>
        <dbReference type="EMBL" id="MCH4551721.1"/>
    </source>
</evidence>
<dbReference type="InterPro" id="IPR008928">
    <property type="entry name" value="6-hairpin_glycosidase_sf"/>
</dbReference>
<dbReference type="SUPFAM" id="SSF48208">
    <property type="entry name" value="Six-hairpin glycosidases"/>
    <property type="match status" value="1"/>
</dbReference>
<dbReference type="Proteomes" id="UP001156141">
    <property type="component" value="Unassembled WGS sequence"/>
</dbReference>
<dbReference type="EMBL" id="JAKVQD010000001">
    <property type="protein sequence ID" value="MCH4551721.1"/>
    <property type="molecule type" value="Genomic_DNA"/>
</dbReference>
<dbReference type="PROSITE" id="PS51257">
    <property type="entry name" value="PROKAR_LIPOPROTEIN"/>
    <property type="match status" value="1"/>
</dbReference>
<keyword evidence="2" id="KW-1185">Reference proteome</keyword>
<protein>
    <recommendedName>
        <fullName evidence="3">Glycoside hydrolase family 65</fullName>
    </recommendedName>
</protein>